<evidence type="ECO:0000313" key="6">
    <source>
        <dbReference type="EMBL" id="MSR92896.1"/>
    </source>
</evidence>
<dbReference type="InterPro" id="IPR003593">
    <property type="entry name" value="AAA+_ATPase"/>
</dbReference>
<dbReference type="Gene3D" id="3.40.50.300">
    <property type="entry name" value="P-loop containing nucleotide triphosphate hydrolases"/>
    <property type="match status" value="1"/>
</dbReference>
<dbReference type="InterPro" id="IPR050319">
    <property type="entry name" value="ABC_transp_ATP-bind"/>
</dbReference>
<keyword evidence="4 6" id="KW-0067">ATP-binding</keyword>
<evidence type="ECO:0000256" key="3">
    <source>
        <dbReference type="ARBA" id="ARBA00022741"/>
    </source>
</evidence>
<dbReference type="InterPro" id="IPR003439">
    <property type="entry name" value="ABC_transporter-like_ATP-bd"/>
</dbReference>
<comment type="similarity">
    <text evidence="1">Belongs to the ABC transporter superfamily.</text>
</comment>
<dbReference type="Pfam" id="PF00005">
    <property type="entry name" value="ABC_tran"/>
    <property type="match status" value="1"/>
</dbReference>
<keyword evidence="2" id="KW-0813">Transport</keyword>
<keyword evidence="3" id="KW-0547">Nucleotide-binding</keyword>
<sequence>MQLSAENISFRYTETSPWILKDVSLKVDTGERVGIVGPSGYGKSTLAKILAGYQRAEVGQVLIDQKPVQTNGFCPVQLIYQHPELAVNPRWKMEKTLRECWDPDEEVLRCFGIEKDWLKRWPRELSGGELQRFCIVRLLSPKTKFLICDEITTMLDVISQAQIWNRLLMLSEERSYGMVIVTHNMELAKRVCTRIIDLREINRR</sequence>
<dbReference type="EMBL" id="VULY01000018">
    <property type="protein sequence ID" value="MSR92896.1"/>
    <property type="molecule type" value="Genomic_DNA"/>
</dbReference>
<dbReference type="PANTHER" id="PTHR43776:SF7">
    <property type="entry name" value="D,D-DIPEPTIDE TRANSPORT ATP-BINDING PROTEIN DDPF-RELATED"/>
    <property type="match status" value="1"/>
</dbReference>
<dbReference type="InterPro" id="IPR017871">
    <property type="entry name" value="ABC_transporter-like_CS"/>
</dbReference>
<gene>
    <name evidence="6" type="ORF">FYJ34_01055</name>
</gene>
<organism evidence="6 7">
    <name type="scientific">Suipraeoptans intestinalis</name>
    <dbReference type="NCBI Taxonomy" id="2606628"/>
    <lineage>
        <taxon>Bacteria</taxon>
        <taxon>Bacillati</taxon>
        <taxon>Bacillota</taxon>
        <taxon>Clostridia</taxon>
        <taxon>Lachnospirales</taxon>
        <taxon>Lachnospiraceae</taxon>
        <taxon>Suipraeoptans</taxon>
    </lineage>
</organism>
<comment type="caution">
    <text evidence="6">The sequence shown here is derived from an EMBL/GenBank/DDBJ whole genome shotgun (WGS) entry which is preliminary data.</text>
</comment>
<evidence type="ECO:0000256" key="4">
    <source>
        <dbReference type="ARBA" id="ARBA00022840"/>
    </source>
</evidence>
<dbReference type="GO" id="GO:0005524">
    <property type="term" value="F:ATP binding"/>
    <property type="evidence" value="ECO:0007669"/>
    <property type="project" value="UniProtKB-KW"/>
</dbReference>
<evidence type="ECO:0000256" key="2">
    <source>
        <dbReference type="ARBA" id="ARBA00022448"/>
    </source>
</evidence>
<evidence type="ECO:0000256" key="1">
    <source>
        <dbReference type="ARBA" id="ARBA00005417"/>
    </source>
</evidence>
<name>A0A6N7UZ88_9FIRM</name>
<accession>A0A6N7UZ88</accession>
<keyword evidence="7" id="KW-1185">Reference proteome</keyword>
<dbReference type="PROSITE" id="PS00211">
    <property type="entry name" value="ABC_TRANSPORTER_1"/>
    <property type="match status" value="1"/>
</dbReference>
<dbReference type="AlphaFoldDB" id="A0A6N7UZ88"/>
<evidence type="ECO:0000313" key="7">
    <source>
        <dbReference type="Proteomes" id="UP000434409"/>
    </source>
</evidence>
<dbReference type="GO" id="GO:0016887">
    <property type="term" value="F:ATP hydrolysis activity"/>
    <property type="evidence" value="ECO:0007669"/>
    <property type="project" value="InterPro"/>
</dbReference>
<reference evidence="6 7" key="1">
    <citation type="submission" date="2019-08" db="EMBL/GenBank/DDBJ databases">
        <title>In-depth cultivation of the pig gut microbiome towards novel bacterial diversity and tailored functional studies.</title>
        <authorList>
            <person name="Wylensek D."/>
            <person name="Hitch T.C.A."/>
            <person name="Clavel T."/>
        </authorList>
    </citation>
    <scope>NUCLEOTIDE SEQUENCE [LARGE SCALE GENOMIC DNA]</scope>
    <source>
        <strain evidence="6 7">68-1-5</strain>
    </source>
</reference>
<proteinExistence type="inferred from homology"/>
<dbReference type="InterPro" id="IPR027417">
    <property type="entry name" value="P-loop_NTPase"/>
</dbReference>
<dbReference type="RefSeq" id="WP_154475467.1">
    <property type="nucleotide sequence ID" value="NZ_JAQYBV010000105.1"/>
</dbReference>
<dbReference type="SMART" id="SM00382">
    <property type="entry name" value="AAA"/>
    <property type="match status" value="1"/>
</dbReference>
<feature type="domain" description="ABC transporter" evidence="5">
    <location>
        <begin position="3"/>
        <end position="201"/>
    </location>
</feature>
<dbReference type="PANTHER" id="PTHR43776">
    <property type="entry name" value="TRANSPORT ATP-BINDING PROTEIN"/>
    <property type="match status" value="1"/>
</dbReference>
<protein>
    <submittedName>
        <fullName evidence="6">ATP-binding cassette domain-containing protein</fullName>
    </submittedName>
</protein>
<dbReference type="SUPFAM" id="SSF52540">
    <property type="entry name" value="P-loop containing nucleoside triphosphate hydrolases"/>
    <property type="match status" value="1"/>
</dbReference>
<dbReference type="Proteomes" id="UP000434409">
    <property type="component" value="Unassembled WGS sequence"/>
</dbReference>
<dbReference type="GO" id="GO:0055085">
    <property type="term" value="P:transmembrane transport"/>
    <property type="evidence" value="ECO:0007669"/>
    <property type="project" value="UniProtKB-ARBA"/>
</dbReference>
<evidence type="ECO:0000259" key="5">
    <source>
        <dbReference type="PROSITE" id="PS50893"/>
    </source>
</evidence>
<dbReference type="PROSITE" id="PS50893">
    <property type="entry name" value="ABC_TRANSPORTER_2"/>
    <property type="match status" value="1"/>
</dbReference>